<dbReference type="CDD" id="cd01878">
    <property type="entry name" value="HflX"/>
    <property type="match status" value="1"/>
</dbReference>
<dbReference type="InterPro" id="IPR006073">
    <property type="entry name" value="GTP-bd"/>
</dbReference>
<dbReference type="OrthoDB" id="9812272at2"/>
<gene>
    <name evidence="6" type="primary">hflX</name>
    <name evidence="8" type="ORF">DCMF_02775</name>
</gene>
<keyword evidence="9" id="KW-1185">Reference proteome</keyword>
<dbReference type="InterPro" id="IPR042108">
    <property type="entry name" value="GTPase_HflX_N_sf"/>
</dbReference>
<dbReference type="GO" id="GO:0005525">
    <property type="term" value="F:GTP binding"/>
    <property type="evidence" value="ECO:0007669"/>
    <property type="project" value="UniProtKB-UniRule"/>
</dbReference>
<dbReference type="AlphaFoldDB" id="A0A3G1KN24"/>
<evidence type="ECO:0000256" key="2">
    <source>
        <dbReference type="ARBA" id="ARBA00022723"/>
    </source>
</evidence>
<dbReference type="Gene3D" id="6.10.250.2860">
    <property type="match status" value="1"/>
</dbReference>
<dbReference type="PROSITE" id="PS51705">
    <property type="entry name" value="G_HFLX"/>
    <property type="match status" value="1"/>
</dbReference>
<dbReference type="EMBL" id="CP017634">
    <property type="protein sequence ID" value="ATW23863.1"/>
    <property type="molecule type" value="Genomic_DNA"/>
</dbReference>
<evidence type="ECO:0000313" key="8">
    <source>
        <dbReference type="EMBL" id="ATW23863.1"/>
    </source>
</evidence>
<accession>A0A3G1KN24</accession>
<dbReference type="NCBIfam" id="TIGR03156">
    <property type="entry name" value="GTP_HflX"/>
    <property type="match status" value="1"/>
</dbReference>
<proteinExistence type="inferred from homology"/>
<dbReference type="PANTHER" id="PTHR10229">
    <property type="entry name" value="GTP-BINDING PROTEIN HFLX"/>
    <property type="match status" value="1"/>
</dbReference>
<dbReference type="InterPro" id="IPR016496">
    <property type="entry name" value="GTPase_HflX"/>
</dbReference>
<dbReference type="KEGG" id="fwa:DCMF_02775"/>
<dbReference type="GO" id="GO:0005737">
    <property type="term" value="C:cytoplasm"/>
    <property type="evidence" value="ECO:0007669"/>
    <property type="project" value="UniProtKB-SubCell"/>
</dbReference>
<evidence type="ECO:0000313" key="9">
    <source>
        <dbReference type="Proteomes" id="UP000323521"/>
    </source>
</evidence>
<dbReference type="InterPro" id="IPR025121">
    <property type="entry name" value="GTPase_HflX_N"/>
</dbReference>
<reference evidence="8 9" key="1">
    <citation type="submission" date="2016-10" db="EMBL/GenBank/DDBJ databases">
        <title>Complete Genome Sequence of Peptococcaceae strain DCMF.</title>
        <authorList>
            <person name="Edwards R.J."/>
            <person name="Holland S.I."/>
            <person name="Deshpande N.P."/>
            <person name="Wong Y.K."/>
            <person name="Ertan H."/>
            <person name="Manefield M."/>
            <person name="Russell T.L."/>
            <person name="Lee M.J."/>
        </authorList>
    </citation>
    <scope>NUCLEOTIDE SEQUENCE [LARGE SCALE GENOMIC DNA]</scope>
    <source>
        <strain evidence="8 9">DCMF</strain>
    </source>
</reference>
<sequence length="599" mass="66116">MSVRGNIEGLSQVMIQRLESSYDITVERGQVINVQLAQEMAAITHATNKEIAVYLDRRGKVLHVAVGNGDTVPLDEISVRRGHRRLSGVRCIHTHPGEDGDLSPADLAALEIMRFDCMVALGILKNGSIGTIGLGFLELKASEPVTRKMVLTGLRELTEYDYLTDVEEIEKSGDPLFPVDQKSVQEKALLVALQTEKDNQTTLESLHELAQLAVSAGLAVLGKDLQKRSRPDAATYIGQGKAQEIQLAAQAQGADVVIFDDELSPAQQRNLAELIGVKIIDRTMLILDIFAQRAWSNEGKLQVELAQLKYLLPRLTGQGTALSRLGGGIGTRGPGETKLEVDRRRIRKRISDLEHRLETVRKVRNIHRRRWEAMELPVVALVGYTNAGKSSIMNCLTGAGVLVEDQLFATLDPTTRIVELPGHRSFLLTDTVGFIRKLPHHLVAAFRATLEETMEAGLLLHVIDGSNDQVDEHILAVHQVLTDLGVMGKPMISVINKIDLIDSDGTLARLLHRVDHGVAVSARKKMGIDQLLQQIGEMLPQPLTLIRVLIPFKKASLVTALHDYGRVINERYSAEGIEMEAYVDQRMKGMLEREGLLTD</sequence>
<dbReference type="PANTHER" id="PTHR10229:SF0">
    <property type="entry name" value="GTP-BINDING PROTEIN 6-RELATED"/>
    <property type="match status" value="1"/>
</dbReference>
<dbReference type="Gene3D" id="3.40.50.11060">
    <property type="entry name" value="GTPase HflX, N-terminal domain"/>
    <property type="match status" value="1"/>
</dbReference>
<protein>
    <recommendedName>
        <fullName evidence="6">GTPase HflX</fullName>
    </recommendedName>
    <alternativeName>
        <fullName evidence="6">GTP-binding protein HflX</fullName>
    </alternativeName>
</protein>
<comment type="subunit">
    <text evidence="6">Monomer. Associates with the 50S ribosomal subunit.</text>
</comment>
<evidence type="ECO:0000259" key="7">
    <source>
        <dbReference type="PROSITE" id="PS51705"/>
    </source>
</evidence>
<evidence type="ECO:0000256" key="3">
    <source>
        <dbReference type="ARBA" id="ARBA00022741"/>
    </source>
</evidence>
<dbReference type="GO" id="GO:0046872">
    <property type="term" value="F:metal ion binding"/>
    <property type="evidence" value="ECO:0007669"/>
    <property type="project" value="UniProtKB-KW"/>
</dbReference>
<dbReference type="Pfam" id="PF13167">
    <property type="entry name" value="GTP-bdg_N"/>
    <property type="match status" value="1"/>
</dbReference>
<evidence type="ECO:0000256" key="5">
    <source>
        <dbReference type="ARBA" id="ARBA00023134"/>
    </source>
</evidence>
<evidence type="ECO:0000256" key="6">
    <source>
        <dbReference type="HAMAP-Rule" id="MF_00900"/>
    </source>
</evidence>
<comment type="function">
    <text evidence="6">GTPase that associates with the 50S ribosomal subunit and may have a role during protein synthesis or ribosome biogenesis.</text>
</comment>
<dbReference type="Proteomes" id="UP000323521">
    <property type="component" value="Chromosome"/>
</dbReference>
<dbReference type="FunFam" id="3.40.50.11060:FF:000001">
    <property type="entry name" value="GTPase HflX"/>
    <property type="match status" value="1"/>
</dbReference>
<dbReference type="InterPro" id="IPR027417">
    <property type="entry name" value="P-loop_NTPase"/>
</dbReference>
<evidence type="ECO:0000256" key="1">
    <source>
        <dbReference type="ARBA" id="ARBA00022490"/>
    </source>
</evidence>
<dbReference type="Pfam" id="PF01926">
    <property type="entry name" value="MMR_HSR1"/>
    <property type="match status" value="1"/>
</dbReference>
<dbReference type="InterPro" id="IPR030394">
    <property type="entry name" value="G_HFLX_dom"/>
</dbReference>
<dbReference type="Gene3D" id="3.40.50.300">
    <property type="entry name" value="P-loop containing nucleotide triphosphate hydrolases"/>
    <property type="match status" value="1"/>
</dbReference>
<keyword evidence="4" id="KW-0460">Magnesium</keyword>
<dbReference type="Pfam" id="PF16360">
    <property type="entry name" value="GTP-bdg_M"/>
    <property type="match status" value="1"/>
</dbReference>
<evidence type="ECO:0000256" key="4">
    <source>
        <dbReference type="ARBA" id="ARBA00022842"/>
    </source>
</evidence>
<keyword evidence="3 6" id="KW-0547">Nucleotide-binding</keyword>
<keyword evidence="1 6" id="KW-0963">Cytoplasm</keyword>
<dbReference type="SUPFAM" id="SSF52540">
    <property type="entry name" value="P-loop containing nucleoside triphosphate hydrolases"/>
    <property type="match status" value="1"/>
</dbReference>
<comment type="subcellular location">
    <subcellularLocation>
        <location evidence="6">Cytoplasm</location>
    </subcellularLocation>
    <text evidence="6">May associate with membranes.</text>
</comment>
<organism evidence="8 9">
    <name type="scientific">Formimonas warabiya</name>
    <dbReference type="NCBI Taxonomy" id="1761012"/>
    <lineage>
        <taxon>Bacteria</taxon>
        <taxon>Bacillati</taxon>
        <taxon>Bacillota</taxon>
        <taxon>Clostridia</taxon>
        <taxon>Eubacteriales</taxon>
        <taxon>Peptococcaceae</taxon>
        <taxon>Candidatus Formimonas</taxon>
    </lineage>
</organism>
<dbReference type="PRINTS" id="PR00326">
    <property type="entry name" value="GTP1OBG"/>
</dbReference>
<dbReference type="GO" id="GO:0043022">
    <property type="term" value="F:ribosome binding"/>
    <property type="evidence" value="ECO:0007669"/>
    <property type="project" value="TreeGrafter"/>
</dbReference>
<keyword evidence="5 6" id="KW-0342">GTP-binding</keyword>
<dbReference type="HAMAP" id="MF_00900">
    <property type="entry name" value="GTPase_HflX"/>
    <property type="match status" value="1"/>
</dbReference>
<dbReference type="GO" id="GO:0003924">
    <property type="term" value="F:GTPase activity"/>
    <property type="evidence" value="ECO:0007669"/>
    <property type="project" value="UniProtKB-UniRule"/>
</dbReference>
<dbReference type="RefSeq" id="WP_148133029.1">
    <property type="nucleotide sequence ID" value="NZ_CP017634.1"/>
</dbReference>
<keyword evidence="2" id="KW-0479">Metal-binding</keyword>
<feature type="domain" description="Hflx-type G" evidence="7">
    <location>
        <begin position="377"/>
        <end position="543"/>
    </location>
</feature>
<comment type="similarity">
    <text evidence="6">Belongs to the TRAFAC class OBG-HflX-like GTPase superfamily. HflX GTPase family.</text>
</comment>
<dbReference type="InterPro" id="IPR032305">
    <property type="entry name" value="GTP-bd_M"/>
</dbReference>
<name>A0A3G1KN24_FORW1</name>